<evidence type="ECO:0000259" key="3">
    <source>
        <dbReference type="Pfam" id="PF23639"/>
    </source>
</evidence>
<dbReference type="CDD" id="cd01029">
    <property type="entry name" value="TOPRIM_primases"/>
    <property type="match status" value="1"/>
</dbReference>
<evidence type="ECO:0000313" key="5">
    <source>
        <dbReference type="Proteomes" id="UP000215595"/>
    </source>
</evidence>
<dbReference type="AlphaFoldDB" id="A0A258FS29"/>
<organism evidence="4 5">
    <name type="scientific">Brevundimonas subvibrioides</name>
    <dbReference type="NCBI Taxonomy" id="74313"/>
    <lineage>
        <taxon>Bacteria</taxon>
        <taxon>Pseudomonadati</taxon>
        <taxon>Pseudomonadota</taxon>
        <taxon>Alphaproteobacteria</taxon>
        <taxon>Caulobacterales</taxon>
        <taxon>Caulobacteraceae</taxon>
        <taxon>Brevundimonas</taxon>
    </lineage>
</organism>
<sequence length="299" mass="31813">MTLYRIVAALGGNLYQGGRRANVPAPGHSRRDRSISLLLVGDRVVIHGFGGTDWRAARDALRRRGLIDANGRLGAQGDPAPAWSRPDDRVRRETALRLWEQSGPVGTASAAALHLRRRAILADEAVSALRFHPRAPLRVYGEGGRGSPALVARIDDPSGGLTAVELTYLDPAGRALPGLVIGRKTVGRVPPGSAVRLAQARDALLVGEGVLTTLSAMDRFGLPGWALLGVSNLVGWSPPPGVERVMIAADRGTAGERAAARLRDRLLAIGRRVEVRGPPEPHGDWNEVAMAGMKGREGR</sequence>
<dbReference type="EMBL" id="NCEB01000008">
    <property type="protein sequence ID" value="OYX34562.1"/>
    <property type="molecule type" value="Genomic_DNA"/>
</dbReference>
<evidence type="ECO:0000313" key="4">
    <source>
        <dbReference type="EMBL" id="OYX34562.1"/>
    </source>
</evidence>
<dbReference type="Pfam" id="PF13362">
    <property type="entry name" value="Toprim_3"/>
    <property type="match status" value="1"/>
</dbReference>
<evidence type="ECO:0000259" key="2">
    <source>
        <dbReference type="Pfam" id="PF13362"/>
    </source>
</evidence>
<feature type="region of interest" description="Disordered" evidence="1">
    <location>
        <begin position="278"/>
        <end position="299"/>
    </location>
</feature>
<comment type="caution">
    <text evidence="4">The sequence shown here is derived from an EMBL/GenBank/DDBJ whole genome shotgun (WGS) entry which is preliminary data.</text>
</comment>
<feature type="domain" description="Toprim" evidence="2">
    <location>
        <begin position="204"/>
        <end position="291"/>
    </location>
</feature>
<dbReference type="Proteomes" id="UP000215595">
    <property type="component" value="Unassembled WGS sequence"/>
</dbReference>
<reference evidence="4 5" key="1">
    <citation type="submission" date="2017-03" db="EMBL/GenBank/DDBJ databases">
        <title>Lifting the veil on microbial sulfur biogeochemistry in mining wastewaters.</title>
        <authorList>
            <person name="Kantor R.S."/>
            <person name="Colenbrander Nelson T."/>
            <person name="Marshall S."/>
            <person name="Bennett D."/>
            <person name="Apte S."/>
            <person name="Camacho D."/>
            <person name="Thomas B.C."/>
            <person name="Warren L.A."/>
            <person name="Banfield J.F."/>
        </authorList>
    </citation>
    <scope>NUCLEOTIDE SEQUENCE [LARGE SCALE GENOMIC DNA]</scope>
    <source>
        <strain evidence="4">32-69-9</strain>
    </source>
</reference>
<dbReference type="InterPro" id="IPR055570">
    <property type="entry name" value="DUF7146"/>
</dbReference>
<feature type="domain" description="DUF7146" evidence="3">
    <location>
        <begin position="91"/>
        <end position="197"/>
    </location>
</feature>
<dbReference type="InterPro" id="IPR006171">
    <property type="entry name" value="TOPRIM_dom"/>
</dbReference>
<gene>
    <name evidence="4" type="ORF">B7Z01_05205</name>
</gene>
<accession>A0A258FS29</accession>
<dbReference type="InterPro" id="IPR034154">
    <property type="entry name" value="TOPRIM_DnaG/twinkle"/>
</dbReference>
<protein>
    <submittedName>
        <fullName evidence="4">Uncharacterized protein</fullName>
    </submittedName>
</protein>
<dbReference type="Pfam" id="PF23639">
    <property type="entry name" value="DUF7146"/>
    <property type="match status" value="1"/>
</dbReference>
<evidence type="ECO:0000256" key="1">
    <source>
        <dbReference type="SAM" id="MobiDB-lite"/>
    </source>
</evidence>
<proteinExistence type="predicted"/>
<name>A0A258FS29_9CAUL</name>